<evidence type="ECO:0000256" key="7">
    <source>
        <dbReference type="ARBA" id="ARBA00022475"/>
    </source>
</evidence>
<evidence type="ECO:0000256" key="18">
    <source>
        <dbReference type="ARBA" id="ARBA00049504"/>
    </source>
</evidence>
<keyword evidence="10 19" id="KW-0812">Transmembrane</keyword>
<dbReference type="PANTHER" id="PTHR34148:SF1">
    <property type="entry name" value="ADENOSYLCOBINAMIDE-GDP RIBAZOLETRANSFERASE"/>
    <property type="match status" value="1"/>
</dbReference>
<evidence type="ECO:0000256" key="6">
    <source>
        <dbReference type="ARBA" id="ARBA00015850"/>
    </source>
</evidence>
<dbReference type="InterPro" id="IPR003805">
    <property type="entry name" value="CobS"/>
</dbReference>
<dbReference type="GO" id="GO:0005886">
    <property type="term" value="C:plasma membrane"/>
    <property type="evidence" value="ECO:0007669"/>
    <property type="project" value="UniProtKB-SubCell"/>
</dbReference>
<comment type="catalytic activity">
    <reaction evidence="18 19">
        <text>alpha-ribazole 5'-phosphate + adenosylcob(III)inamide-GDP = adenosylcob(III)alamin 5'-phosphate + GMP + H(+)</text>
        <dbReference type="Rhea" id="RHEA:23560"/>
        <dbReference type="ChEBI" id="CHEBI:15378"/>
        <dbReference type="ChEBI" id="CHEBI:57918"/>
        <dbReference type="ChEBI" id="CHEBI:58115"/>
        <dbReference type="ChEBI" id="CHEBI:60487"/>
        <dbReference type="ChEBI" id="CHEBI:60493"/>
        <dbReference type="EC" id="2.7.8.26"/>
    </reaction>
</comment>
<accession>A0A1Y0I983</accession>
<dbReference type="GO" id="GO:0009236">
    <property type="term" value="P:cobalamin biosynthetic process"/>
    <property type="evidence" value="ECO:0007669"/>
    <property type="project" value="UniProtKB-UniRule"/>
</dbReference>
<dbReference type="KEGG" id="ome:OLMES_2740"/>
<evidence type="ECO:0000256" key="19">
    <source>
        <dbReference type="HAMAP-Rule" id="MF_00719"/>
    </source>
</evidence>
<reference evidence="20 21" key="1">
    <citation type="submission" date="2017-05" db="EMBL/GenBank/DDBJ databases">
        <title>Genomic insights into alkan degradation activity of Oleiphilus messinensis.</title>
        <authorList>
            <person name="Kozyavkin S.A."/>
            <person name="Slesarev A.I."/>
            <person name="Golyshin P.N."/>
            <person name="Korzhenkov A."/>
            <person name="Golyshina O.N."/>
            <person name="Toshchakov S.V."/>
        </authorList>
    </citation>
    <scope>NUCLEOTIDE SEQUENCE [LARGE SCALE GENOMIC DNA]</scope>
    <source>
        <strain evidence="20 21">ME102</strain>
    </source>
</reference>
<evidence type="ECO:0000256" key="12">
    <source>
        <dbReference type="ARBA" id="ARBA00022989"/>
    </source>
</evidence>
<evidence type="ECO:0000256" key="2">
    <source>
        <dbReference type="ARBA" id="ARBA00004651"/>
    </source>
</evidence>
<dbReference type="EC" id="2.7.8.26" evidence="5 19"/>
<dbReference type="Pfam" id="PF02654">
    <property type="entry name" value="CobS"/>
    <property type="match status" value="1"/>
</dbReference>
<dbReference type="PANTHER" id="PTHR34148">
    <property type="entry name" value="ADENOSYLCOBINAMIDE-GDP RIBAZOLETRANSFERASE"/>
    <property type="match status" value="1"/>
</dbReference>
<feature type="transmembrane region" description="Helical" evidence="19">
    <location>
        <begin position="160"/>
        <end position="183"/>
    </location>
</feature>
<dbReference type="HAMAP" id="MF_00719">
    <property type="entry name" value="CobS"/>
    <property type="match status" value="1"/>
</dbReference>
<keyword evidence="8 19" id="KW-0169">Cobalamin biosynthesis</keyword>
<evidence type="ECO:0000256" key="11">
    <source>
        <dbReference type="ARBA" id="ARBA00022842"/>
    </source>
</evidence>
<dbReference type="Proteomes" id="UP000196027">
    <property type="component" value="Chromosome"/>
</dbReference>
<keyword evidence="11 19" id="KW-0460">Magnesium</keyword>
<evidence type="ECO:0000256" key="15">
    <source>
        <dbReference type="ARBA" id="ARBA00032605"/>
    </source>
</evidence>
<dbReference type="GO" id="GO:0008818">
    <property type="term" value="F:cobalamin 5'-phosphate synthase activity"/>
    <property type="evidence" value="ECO:0007669"/>
    <property type="project" value="UniProtKB-UniRule"/>
</dbReference>
<evidence type="ECO:0000256" key="10">
    <source>
        <dbReference type="ARBA" id="ARBA00022692"/>
    </source>
</evidence>
<evidence type="ECO:0000256" key="9">
    <source>
        <dbReference type="ARBA" id="ARBA00022679"/>
    </source>
</evidence>
<organism evidence="20 21">
    <name type="scientific">Oleiphilus messinensis</name>
    <dbReference type="NCBI Taxonomy" id="141451"/>
    <lineage>
        <taxon>Bacteria</taxon>
        <taxon>Pseudomonadati</taxon>
        <taxon>Pseudomonadota</taxon>
        <taxon>Gammaproteobacteria</taxon>
        <taxon>Oceanospirillales</taxon>
        <taxon>Oleiphilaceae</taxon>
        <taxon>Oleiphilus</taxon>
    </lineage>
</organism>
<dbReference type="UniPathway" id="UPA00148">
    <property type="reaction ID" value="UER00238"/>
</dbReference>
<keyword evidence="7 19" id="KW-1003">Cell membrane</keyword>
<dbReference type="OrthoDB" id="9794626at2"/>
<dbReference type="GO" id="GO:0051073">
    <property type="term" value="F:adenosylcobinamide-GDP ribazoletransferase activity"/>
    <property type="evidence" value="ECO:0007669"/>
    <property type="project" value="UniProtKB-UniRule"/>
</dbReference>
<comment type="subcellular location">
    <subcellularLocation>
        <location evidence="2 19">Cell membrane</location>
        <topology evidence="2 19">Multi-pass membrane protein</topology>
    </subcellularLocation>
</comment>
<comment type="function">
    <text evidence="14 19">Joins adenosylcobinamide-GDP and alpha-ribazole to generate adenosylcobalamin (Ado-cobalamin). Also synthesizes adenosylcobalamin 5'-phosphate from adenosylcobinamide-GDP and alpha-ribazole 5'-phosphate.</text>
</comment>
<sequence length="272" mass="29956">MNWQRRFLWPFLCALQLLTRLPVHRFPVYDQYCTENTGNYSRLQQTSVLWYPIVGLLIGFLVAVSCAGLLYCGAKPTVVAACGIALVIYVTGALHLDGLADWMDAWVGGFGSKDRTLAIMKDPRSGPIAVAALVAVLLLKFSALEAILSSDLATSYQMYAWIILPFVLSRAIIVPLFSLTPYVRQNGMGKFIEDSQVRAQGNLTILLLIPCLLFIFQWHTLLIILITALIFYLYRALIMARIGGTTGDTAGALVELTETGLFVLGSILCQSV</sequence>
<evidence type="ECO:0000256" key="14">
    <source>
        <dbReference type="ARBA" id="ARBA00025228"/>
    </source>
</evidence>
<evidence type="ECO:0000256" key="3">
    <source>
        <dbReference type="ARBA" id="ARBA00004663"/>
    </source>
</evidence>
<evidence type="ECO:0000256" key="4">
    <source>
        <dbReference type="ARBA" id="ARBA00010561"/>
    </source>
</evidence>
<proteinExistence type="inferred from homology"/>
<evidence type="ECO:0000313" key="21">
    <source>
        <dbReference type="Proteomes" id="UP000196027"/>
    </source>
</evidence>
<comment type="similarity">
    <text evidence="4 19">Belongs to the CobS family.</text>
</comment>
<evidence type="ECO:0000256" key="1">
    <source>
        <dbReference type="ARBA" id="ARBA00001946"/>
    </source>
</evidence>
<feature type="transmembrane region" description="Helical" evidence="19">
    <location>
        <begin position="203"/>
        <end position="234"/>
    </location>
</feature>
<keyword evidence="9 19" id="KW-0808">Transferase</keyword>
<evidence type="ECO:0000313" key="20">
    <source>
        <dbReference type="EMBL" id="ARU56790.1"/>
    </source>
</evidence>
<dbReference type="RefSeq" id="WP_087461750.1">
    <property type="nucleotide sequence ID" value="NZ_CP021425.1"/>
</dbReference>
<dbReference type="AlphaFoldDB" id="A0A1Y0I983"/>
<gene>
    <name evidence="19" type="primary">cobS</name>
    <name evidence="20" type="ORF">OLMES_2740</name>
</gene>
<dbReference type="EMBL" id="CP021425">
    <property type="protein sequence ID" value="ARU56790.1"/>
    <property type="molecule type" value="Genomic_DNA"/>
</dbReference>
<evidence type="ECO:0000256" key="8">
    <source>
        <dbReference type="ARBA" id="ARBA00022573"/>
    </source>
</evidence>
<keyword evidence="13 19" id="KW-0472">Membrane</keyword>
<evidence type="ECO:0000256" key="16">
    <source>
        <dbReference type="ARBA" id="ARBA00032853"/>
    </source>
</evidence>
<feature type="transmembrane region" description="Helical" evidence="19">
    <location>
        <begin position="49"/>
        <end position="71"/>
    </location>
</feature>
<evidence type="ECO:0000256" key="17">
    <source>
        <dbReference type="ARBA" id="ARBA00048623"/>
    </source>
</evidence>
<feature type="transmembrane region" description="Helical" evidence="19">
    <location>
        <begin position="78"/>
        <end position="96"/>
    </location>
</feature>
<evidence type="ECO:0000256" key="5">
    <source>
        <dbReference type="ARBA" id="ARBA00013200"/>
    </source>
</evidence>
<keyword evidence="12 19" id="KW-1133">Transmembrane helix</keyword>
<evidence type="ECO:0000256" key="13">
    <source>
        <dbReference type="ARBA" id="ARBA00023136"/>
    </source>
</evidence>
<name>A0A1Y0I983_9GAMM</name>
<comment type="catalytic activity">
    <reaction evidence="17 19">
        <text>alpha-ribazole + adenosylcob(III)inamide-GDP = adenosylcob(III)alamin + GMP + H(+)</text>
        <dbReference type="Rhea" id="RHEA:16049"/>
        <dbReference type="ChEBI" id="CHEBI:10329"/>
        <dbReference type="ChEBI" id="CHEBI:15378"/>
        <dbReference type="ChEBI" id="CHEBI:18408"/>
        <dbReference type="ChEBI" id="CHEBI:58115"/>
        <dbReference type="ChEBI" id="CHEBI:60487"/>
        <dbReference type="EC" id="2.7.8.26"/>
    </reaction>
</comment>
<keyword evidence="21" id="KW-1185">Reference proteome</keyword>
<comment type="cofactor">
    <cofactor evidence="1 19">
        <name>Mg(2+)</name>
        <dbReference type="ChEBI" id="CHEBI:18420"/>
    </cofactor>
</comment>
<comment type="pathway">
    <text evidence="3 19">Cofactor biosynthesis; adenosylcobalamin biosynthesis; adenosylcobalamin from cob(II)yrinate a,c-diamide: step 7/7.</text>
</comment>
<feature type="transmembrane region" description="Helical" evidence="19">
    <location>
        <begin position="128"/>
        <end position="148"/>
    </location>
</feature>
<protein>
    <recommendedName>
        <fullName evidence="6 19">Adenosylcobinamide-GDP ribazoletransferase</fullName>
        <ecNumber evidence="5 19">2.7.8.26</ecNumber>
    </recommendedName>
    <alternativeName>
        <fullName evidence="16 19">Cobalamin synthase</fullName>
    </alternativeName>
    <alternativeName>
        <fullName evidence="15 19">Cobalamin-5'-phosphate synthase</fullName>
    </alternativeName>
</protein>